<evidence type="ECO:0000313" key="2">
    <source>
        <dbReference type="Proteomes" id="UP000598297"/>
    </source>
</evidence>
<gene>
    <name evidence="1" type="ORF">GUY60_10110</name>
</gene>
<protein>
    <submittedName>
        <fullName evidence="1">Uncharacterized protein</fullName>
    </submittedName>
</protein>
<sequence length="66" mass="7459">MDSRTPRSAEQPGAEPVVCSRCGARAEAPQPTWTCSVEDGRRHYYCDDCSRANIRAIEGRLDSTWW</sequence>
<keyword evidence="2" id="KW-1185">Reference proteome</keyword>
<dbReference type="EMBL" id="JAAAHS010000053">
    <property type="protein sequence ID" value="NBE51769.1"/>
    <property type="molecule type" value="Genomic_DNA"/>
</dbReference>
<comment type="caution">
    <text evidence="1">The sequence shown here is derived from an EMBL/GenBank/DDBJ whole genome shotgun (WGS) entry which is preliminary data.</text>
</comment>
<reference evidence="1" key="1">
    <citation type="submission" date="2020-01" db="EMBL/GenBank/DDBJ databases">
        <title>Whole-genome analyses of novel actinobacteria.</title>
        <authorList>
            <person name="Sahin N."/>
        </authorList>
    </citation>
    <scope>NUCLEOTIDE SEQUENCE</scope>
    <source>
        <strain evidence="1">YC537</strain>
    </source>
</reference>
<proteinExistence type="predicted"/>
<dbReference type="RefSeq" id="WP_161696086.1">
    <property type="nucleotide sequence ID" value="NZ_JAAAHS010000053.1"/>
</dbReference>
<dbReference type="OrthoDB" id="3578149at2"/>
<evidence type="ECO:0000313" key="1">
    <source>
        <dbReference type="EMBL" id="NBE51769.1"/>
    </source>
</evidence>
<name>A0A964UMD6_9ACTN</name>
<organism evidence="1 2">
    <name type="scientific">Streptomyces boluensis</name>
    <dbReference type="NCBI Taxonomy" id="1775135"/>
    <lineage>
        <taxon>Bacteria</taxon>
        <taxon>Bacillati</taxon>
        <taxon>Actinomycetota</taxon>
        <taxon>Actinomycetes</taxon>
        <taxon>Kitasatosporales</taxon>
        <taxon>Streptomycetaceae</taxon>
        <taxon>Streptomyces</taxon>
    </lineage>
</organism>
<accession>A0A964UMD6</accession>
<dbReference type="Proteomes" id="UP000598297">
    <property type="component" value="Unassembled WGS sequence"/>
</dbReference>
<dbReference type="AlphaFoldDB" id="A0A964UMD6"/>